<dbReference type="Ensembl" id="ENSLLTT00000022610.1">
    <property type="protein sequence ID" value="ENSLLTP00000021803.1"/>
    <property type="gene ID" value="ENSLLTG00000016257.1"/>
</dbReference>
<accession>A0A8C5SS75</accession>
<proteinExistence type="predicted"/>
<name>A0A8C5SS75_LATLA</name>
<reference evidence="1" key="2">
    <citation type="submission" date="2025-09" db="UniProtKB">
        <authorList>
            <consortium name="Ensembl"/>
        </authorList>
    </citation>
    <scope>IDENTIFICATION</scope>
</reference>
<protein>
    <submittedName>
        <fullName evidence="1">Uncharacterized protein</fullName>
    </submittedName>
</protein>
<evidence type="ECO:0000313" key="1">
    <source>
        <dbReference type="Ensembl" id="ENSLLTP00000021803.1"/>
    </source>
</evidence>
<dbReference type="AlphaFoldDB" id="A0A8C5SS75"/>
<dbReference type="Proteomes" id="UP000694406">
    <property type="component" value="Unplaced"/>
</dbReference>
<evidence type="ECO:0000313" key="2">
    <source>
        <dbReference type="Proteomes" id="UP000694406"/>
    </source>
</evidence>
<organism evidence="1 2">
    <name type="scientific">Laticauda laticaudata</name>
    <name type="common">Blue-ringed sea krait</name>
    <name type="synonym">Blue-lipped sea krait</name>
    <dbReference type="NCBI Taxonomy" id="8630"/>
    <lineage>
        <taxon>Eukaryota</taxon>
        <taxon>Metazoa</taxon>
        <taxon>Chordata</taxon>
        <taxon>Craniata</taxon>
        <taxon>Vertebrata</taxon>
        <taxon>Euteleostomi</taxon>
        <taxon>Lepidosauria</taxon>
        <taxon>Squamata</taxon>
        <taxon>Bifurcata</taxon>
        <taxon>Unidentata</taxon>
        <taxon>Episquamata</taxon>
        <taxon>Toxicofera</taxon>
        <taxon>Serpentes</taxon>
        <taxon>Colubroidea</taxon>
        <taxon>Elapidae</taxon>
        <taxon>Laticaudinae</taxon>
        <taxon>Laticauda</taxon>
    </lineage>
</organism>
<reference evidence="1" key="1">
    <citation type="submission" date="2025-08" db="UniProtKB">
        <authorList>
            <consortium name="Ensembl"/>
        </authorList>
    </citation>
    <scope>IDENTIFICATION</scope>
</reference>
<keyword evidence="2" id="KW-1185">Reference proteome</keyword>
<sequence>NVCSAFHKSAEHLILALPPTAQCLFPLFLPLTANSMIIDTDRLRVTVKGVHVVCFHFCLVRKNLPCLGIWEGRFLREVED</sequence>